<dbReference type="AlphaFoldDB" id="A0A0B0NIU0"/>
<proteinExistence type="predicted"/>
<dbReference type="Proteomes" id="UP000032142">
    <property type="component" value="Unassembled WGS sequence"/>
</dbReference>
<evidence type="ECO:0000313" key="1">
    <source>
        <dbReference type="EMBL" id="KHG12572.1"/>
    </source>
</evidence>
<gene>
    <name evidence="1" type="ORF">F383_20186</name>
</gene>
<organism evidence="1 2">
    <name type="scientific">Gossypium arboreum</name>
    <name type="common">Tree cotton</name>
    <name type="synonym">Gossypium nanking</name>
    <dbReference type="NCBI Taxonomy" id="29729"/>
    <lineage>
        <taxon>Eukaryota</taxon>
        <taxon>Viridiplantae</taxon>
        <taxon>Streptophyta</taxon>
        <taxon>Embryophyta</taxon>
        <taxon>Tracheophyta</taxon>
        <taxon>Spermatophyta</taxon>
        <taxon>Magnoliopsida</taxon>
        <taxon>eudicotyledons</taxon>
        <taxon>Gunneridae</taxon>
        <taxon>Pentapetalae</taxon>
        <taxon>rosids</taxon>
        <taxon>malvids</taxon>
        <taxon>Malvales</taxon>
        <taxon>Malvaceae</taxon>
        <taxon>Malvoideae</taxon>
        <taxon>Gossypium</taxon>
    </lineage>
</organism>
<evidence type="ECO:0000313" key="2">
    <source>
        <dbReference type="Proteomes" id="UP000032142"/>
    </source>
</evidence>
<name>A0A0B0NIU0_GOSAR</name>
<reference evidence="2" key="1">
    <citation type="submission" date="2014-09" db="EMBL/GenBank/DDBJ databases">
        <authorList>
            <person name="Mudge J."/>
            <person name="Ramaraj T."/>
            <person name="Lindquist I.E."/>
            <person name="Bharti A.K."/>
            <person name="Sundararajan A."/>
            <person name="Cameron C.T."/>
            <person name="Woodward J.E."/>
            <person name="May G.D."/>
            <person name="Brubaker C."/>
            <person name="Broadhvest J."/>
            <person name="Wilkins T.A."/>
        </authorList>
    </citation>
    <scope>NUCLEOTIDE SEQUENCE</scope>
    <source>
        <strain evidence="2">cv. AKA8401</strain>
    </source>
</reference>
<keyword evidence="2" id="KW-1185">Reference proteome</keyword>
<protein>
    <submittedName>
        <fullName evidence="1">Uncharacterized protein</fullName>
    </submittedName>
</protein>
<sequence length="37" mass="4567">MRRMSMSCVTSWYKFIHLAWVGDRRRFYHTIKLSFGV</sequence>
<accession>A0A0B0NIU0</accession>
<dbReference type="EMBL" id="KN397898">
    <property type="protein sequence ID" value="KHG12572.1"/>
    <property type="molecule type" value="Genomic_DNA"/>
</dbReference>